<sequence>MPLVLKPTCCLMHWPGVGGVESTLSAANRQRRTTQPNRQRRTTVIVSSTMFRSVLGDDKRVLPPAFYPLSTAAHPSSPSPGAAALQAPPMSTASSLPSPLTGAVATAPPSGHAATPPSLLQLHDADFRLSPLAGAPPDVCARKLARFRSENFTAGVLGRSLMDLYYWAVDEQAGESDIKLLYAICSQRKTVENNCNSDATQVKAFCAQIVKALRASGARSKIITAAVNNFNTCLQVAQRDDRTAKLRTEACPACRGYKCAVCEYNCAPVPPPILFCSACANEHCGHAIAVDEFFSMMAVS</sequence>
<dbReference type="EMBL" id="JAFCMP010000223">
    <property type="protein sequence ID" value="KAG5183256.1"/>
    <property type="molecule type" value="Genomic_DNA"/>
</dbReference>
<accession>A0A835YXH8</accession>
<feature type="region of interest" description="Disordered" evidence="1">
    <location>
        <begin position="77"/>
        <end position="118"/>
    </location>
</feature>
<keyword evidence="3" id="KW-1185">Reference proteome</keyword>
<evidence type="ECO:0000256" key="1">
    <source>
        <dbReference type="SAM" id="MobiDB-lite"/>
    </source>
</evidence>
<comment type="caution">
    <text evidence="2">The sequence shown here is derived from an EMBL/GenBank/DDBJ whole genome shotgun (WGS) entry which is preliminary data.</text>
</comment>
<dbReference type="AlphaFoldDB" id="A0A835YXH8"/>
<protein>
    <submittedName>
        <fullName evidence="2">Uncharacterized protein</fullName>
    </submittedName>
</protein>
<evidence type="ECO:0000313" key="3">
    <source>
        <dbReference type="Proteomes" id="UP000664859"/>
    </source>
</evidence>
<gene>
    <name evidence="2" type="ORF">JKP88DRAFT_241429</name>
</gene>
<organism evidence="2 3">
    <name type="scientific">Tribonema minus</name>
    <dbReference type="NCBI Taxonomy" id="303371"/>
    <lineage>
        <taxon>Eukaryota</taxon>
        <taxon>Sar</taxon>
        <taxon>Stramenopiles</taxon>
        <taxon>Ochrophyta</taxon>
        <taxon>PX clade</taxon>
        <taxon>Xanthophyceae</taxon>
        <taxon>Tribonematales</taxon>
        <taxon>Tribonemataceae</taxon>
        <taxon>Tribonema</taxon>
    </lineage>
</organism>
<evidence type="ECO:0000313" key="2">
    <source>
        <dbReference type="EMBL" id="KAG5183256.1"/>
    </source>
</evidence>
<feature type="compositionally biased region" description="Low complexity" evidence="1">
    <location>
        <begin position="77"/>
        <end position="89"/>
    </location>
</feature>
<dbReference type="Proteomes" id="UP000664859">
    <property type="component" value="Unassembled WGS sequence"/>
</dbReference>
<name>A0A835YXH8_9STRA</name>
<reference evidence="2" key="1">
    <citation type="submission" date="2021-02" db="EMBL/GenBank/DDBJ databases">
        <title>First Annotated Genome of the Yellow-green Alga Tribonema minus.</title>
        <authorList>
            <person name="Mahan K.M."/>
        </authorList>
    </citation>
    <scope>NUCLEOTIDE SEQUENCE</scope>
    <source>
        <strain evidence="2">UTEX B ZZ1240</strain>
    </source>
</reference>
<proteinExistence type="predicted"/>